<keyword evidence="5 9" id="KW-0269">Exonuclease</keyword>
<dbReference type="InterPro" id="IPR004610">
    <property type="entry name" value="RecJ"/>
</dbReference>
<evidence type="ECO:0000256" key="2">
    <source>
        <dbReference type="ARBA" id="ARBA00019841"/>
    </source>
</evidence>
<dbReference type="InterPro" id="IPR003156">
    <property type="entry name" value="DHHA1_dom"/>
</dbReference>
<dbReference type="STRING" id="1576480.XU08_C0001G0067"/>
<keyword evidence="4 9" id="KW-0378">Hydrolase</keyword>
<gene>
    <name evidence="9" type="ORF">XU08_C0001G0067</name>
</gene>
<feature type="domain" description="DHHA1" evidence="7">
    <location>
        <begin position="330"/>
        <end position="418"/>
    </location>
</feature>
<dbReference type="PATRIC" id="fig|1576480.3.peg.68"/>
<dbReference type="EMBL" id="LDXK01000001">
    <property type="protein sequence ID" value="KRT67659.1"/>
    <property type="molecule type" value="Genomic_DNA"/>
</dbReference>
<dbReference type="Pfam" id="PF02272">
    <property type="entry name" value="DHHA1"/>
    <property type="match status" value="1"/>
</dbReference>
<dbReference type="Pfam" id="PF17768">
    <property type="entry name" value="RecJ_OB"/>
    <property type="match status" value="1"/>
</dbReference>
<evidence type="ECO:0000259" key="7">
    <source>
        <dbReference type="Pfam" id="PF02272"/>
    </source>
</evidence>
<dbReference type="InterPro" id="IPR051673">
    <property type="entry name" value="SSDNA_exonuclease_RecJ"/>
</dbReference>
<sequence>MKKRWELVSDRKPDNLEEIKRTLLGNRGIKNQEEFFTPPKPSDLIAQSAKYFSDLDQDQLNRAVSRIKTAIQKGEKIIVWGDYDVDGICATAVLWQTLYGLGAKALPHIPDRFEEGYGLGAAAIKKLVGEGCRLIITVDSGITAGAEADLIKELGADLIITDHHLKPRKLPKAYAIVHTTALCGTGIAWLLASQLPPKPYSLDPSLDLVAIATVADLQPLLGANRSLVRSGFEVLNRLERPGLLALAEIAGLKPGTLGSYAAGWVFGPRINAVGRLKHGIEALRLLCTTDPTRAHQLAQVLNRVNTERQELTVHTFDHAKGLVEGEEGLIVIHHDSWHEGIIGLVAGKIVEEYGRPAIVISQGKDFSKGSARSVNGLNIVDVLRGAGKLLEDVGGHAAAAGFTIRTEKLEEFIKTVRKNADPELSKLDPRPVLKIDFPLPLEMIDSGLVKELQDFSPHGVDNPEPVFLAEGATVLQVKKVGRGKNHLKLGVAPGFEVLWFNATQPLARGQTIDFAYTPQIESWQGKESITLKARDVKLSHSSGMLGSA</sequence>
<name>A0A0T5ZY20_UNCKA</name>
<dbReference type="Gene3D" id="3.10.310.30">
    <property type="match status" value="1"/>
</dbReference>
<accession>A0A0T5ZY20</accession>
<dbReference type="GO" id="GO:0003676">
    <property type="term" value="F:nucleic acid binding"/>
    <property type="evidence" value="ECO:0007669"/>
    <property type="project" value="InterPro"/>
</dbReference>
<evidence type="ECO:0000256" key="1">
    <source>
        <dbReference type="ARBA" id="ARBA00005915"/>
    </source>
</evidence>
<dbReference type="Gene3D" id="3.90.1640.30">
    <property type="match status" value="1"/>
</dbReference>
<keyword evidence="3" id="KW-0540">Nuclease</keyword>
<dbReference type="Proteomes" id="UP000051297">
    <property type="component" value="Unassembled WGS sequence"/>
</dbReference>
<evidence type="ECO:0000256" key="4">
    <source>
        <dbReference type="ARBA" id="ARBA00022801"/>
    </source>
</evidence>
<dbReference type="GO" id="GO:0008409">
    <property type="term" value="F:5'-3' exonuclease activity"/>
    <property type="evidence" value="ECO:0007669"/>
    <property type="project" value="InterPro"/>
</dbReference>
<feature type="domain" description="RecJ OB" evidence="8">
    <location>
        <begin position="435"/>
        <end position="535"/>
    </location>
</feature>
<evidence type="ECO:0000256" key="3">
    <source>
        <dbReference type="ARBA" id="ARBA00022722"/>
    </source>
</evidence>
<comment type="similarity">
    <text evidence="1">Belongs to the RecJ family.</text>
</comment>
<feature type="domain" description="DDH" evidence="6">
    <location>
        <begin position="76"/>
        <end position="213"/>
    </location>
</feature>
<dbReference type="PANTHER" id="PTHR30255:SF2">
    <property type="entry name" value="SINGLE-STRANDED-DNA-SPECIFIC EXONUCLEASE RECJ"/>
    <property type="match status" value="1"/>
</dbReference>
<evidence type="ECO:0000313" key="9">
    <source>
        <dbReference type="EMBL" id="KRT67659.1"/>
    </source>
</evidence>
<comment type="caution">
    <text evidence="9">The sequence shown here is derived from an EMBL/GenBank/DDBJ whole genome shotgun (WGS) entry which is preliminary data.</text>
</comment>
<protein>
    <recommendedName>
        <fullName evidence="2">Single-stranded-DNA-specific exonuclease RecJ</fullName>
    </recommendedName>
</protein>
<organism evidence="9 10">
    <name type="scientific">candidate division WWE3 bacterium CSP1-7</name>
    <dbReference type="NCBI Taxonomy" id="1576480"/>
    <lineage>
        <taxon>Bacteria</taxon>
        <taxon>Katanobacteria</taxon>
    </lineage>
</organism>
<evidence type="ECO:0000256" key="5">
    <source>
        <dbReference type="ARBA" id="ARBA00022839"/>
    </source>
</evidence>
<dbReference type="AlphaFoldDB" id="A0A0T5ZY20"/>
<evidence type="ECO:0000259" key="8">
    <source>
        <dbReference type="Pfam" id="PF17768"/>
    </source>
</evidence>
<dbReference type="PANTHER" id="PTHR30255">
    <property type="entry name" value="SINGLE-STRANDED-DNA-SPECIFIC EXONUCLEASE RECJ"/>
    <property type="match status" value="1"/>
</dbReference>
<dbReference type="InterPro" id="IPR041122">
    <property type="entry name" value="RecJ_OB"/>
</dbReference>
<dbReference type="InterPro" id="IPR001667">
    <property type="entry name" value="DDH_dom"/>
</dbReference>
<evidence type="ECO:0000259" key="6">
    <source>
        <dbReference type="Pfam" id="PF01368"/>
    </source>
</evidence>
<dbReference type="SUPFAM" id="SSF64182">
    <property type="entry name" value="DHH phosphoesterases"/>
    <property type="match status" value="1"/>
</dbReference>
<dbReference type="NCBIfam" id="TIGR00644">
    <property type="entry name" value="recJ"/>
    <property type="match status" value="1"/>
</dbReference>
<dbReference type="GO" id="GO:0006310">
    <property type="term" value="P:DNA recombination"/>
    <property type="evidence" value="ECO:0007669"/>
    <property type="project" value="InterPro"/>
</dbReference>
<dbReference type="Pfam" id="PF01368">
    <property type="entry name" value="DHH"/>
    <property type="match status" value="1"/>
</dbReference>
<dbReference type="InterPro" id="IPR038763">
    <property type="entry name" value="DHH_sf"/>
</dbReference>
<proteinExistence type="inferred from homology"/>
<evidence type="ECO:0000313" key="10">
    <source>
        <dbReference type="Proteomes" id="UP000051297"/>
    </source>
</evidence>
<dbReference type="GO" id="GO:0006281">
    <property type="term" value="P:DNA repair"/>
    <property type="evidence" value="ECO:0007669"/>
    <property type="project" value="InterPro"/>
</dbReference>
<reference evidence="9 10" key="1">
    <citation type="submission" date="2015-05" db="EMBL/GenBank/DDBJ databases">
        <title>Critical biogeochemical functions in the subsurface are associated with bacteria from new phyla and little studied lineages.</title>
        <authorList>
            <person name="Hug L.A."/>
            <person name="Thomas B.C."/>
            <person name="Sharon I."/>
            <person name="Brown C.T."/>
            <person name="Sharma R."/>
            <person name="Hettich R.L."/>
            <person name="Wilkins M.J."/>
            <person name="Williams K.H."/>
            <person name="Singh A."/>
            <person name="Banfield J.F."/>
        </authorList>
    </citation>
    <scope>NUCLEOTIDE SEQUENCE [LARGE SCALE GENOMIC DNA]</scope>
    <source>
        <strain evidence="9">CSP1-7</strain>
    </source>
</reference>